<evidence type="ECO:0000256" key="2">
    <source>
        <dbReference type="ARBA" id="ARBA00008974"/>
    </source>
</evidence>
<keyword evidence="4 6" id="KW-1133">Transmembrane helix</keyword>
<dbReference type="Pfam" id="PF02133">
    <property type="entry name" value="Transp_cyt_pur"/>
    <property type="match status" value="1"/>
</dbReference>
<dbReference type="NCBIfam" id="TIGR00800">
    <property type="entry name" value="ncs1"/>
    <property type="match status" value="1"/>
</dbReference>
<proteinExistence type="inferred from homology"/>
<keyword evidence="5 6" id="KW-0472">Membrane</keyword>
<evidence type="ECO:0000256" key="4">
    <source>
        <dbReference type="ARBA" id="ARBA00022989"/>
    </source>
</evidence>
<feature type="transmembrane region" description="Helical" evidence="6">
    <location>
        <begin position="69"/>
        <end position="90"/>
    </location>
</feature>
<dbReference type="Gene3D" id="1.10.4160.10">
    <property type="entry name" value="Hydantoin permease"/>
    <property type="match status" value="1"/>
</dbReference>
<comment type="caution">
    <text evidence="7">The sequence shown here is derived from an EMBL/GenBank/DDBJ whole genome shotgun (WGS) entry which is preliminary data.</text>
</comment>
<feature type="transmembrane region" description="Helical" evidence="6">
    <location>
        <begin position="478"/>
        <end position="497"/>
    </location>
</feature>
<evidence type="ECO:0000313" key="7">
    <source>
        <dbReference type="EMBL" id="KAF4958724.1"/>
    </source>
</evidence>
<comment type="subcellular location">
    <subcellularLocation>
        <location evidence="1">Membrane</location>
        <topology evidence="1">Multi-pass membrane protein</topology>
    </subcellularLocation>
</comment>
<feature type="transmembrane region" description="Helical" evidence="6">
    <location>
        <begin position="276"/>
        <end position="296"/>
    </location>
</feature>
<feature type="transmembrane region" description="Helical" evidence="6">
    <location>
        <begin position="370"/>
        <end position="392"/>
    </location>
</feature>
<keyword evidence="8" id="KW-1185">Reference proteome</keyword>
<organism evidence="7 8">
    <name type="scientific">Fusarium sarcochroum</name>
    <dbReference type="NCBI Taxonomy" id="1208366"/>
    <lineage>
        <taxon>Eukaryota</taxon>
        <taxon>Fungi</taxon>
        <taxon>Dikarya</taxon>
        <taxon>Ascomycota</taxon>
        <taxon>Pezizomycotina</taxon>
        <taxon>Sordariomycetes</taxon>
        <taxon>Hypocreomycetidae</taxon>
        <taxon>Hypocreales</taxon>
        <taxon>Nectriaceae</taxon>
        <taxon>Fusarium</taxon>
        <taxon>Fusarium lateritium species complex</taxon>
    </lineage>
</organism>
<dbReference type="GO" id="GO:0015205">
    <property type="term" value="F:nucleobase transmembrane transporter activity"/>
    <property type="evidence" value="ECO:0007669"/>
    <property type="project" value="TreeGrafter"/>
</dbReference>
<feature type="transmembrane region" description="Helical" evidence="6">
    <location>
        <begin position="170"/>
        <end position="187"/>
    </location>
</feature>
<evidence type="ECO:0008006" key="9">
    <source>
        <dbReference type="Google" id="ProtNLM"/>
    </source>
</evidence>
<feature type="transmembrane region" description="Helical" evidence="6">
    <location>
        <begin position="123"/>
        <end position="150"/>
    </location>
</feature>
<dbReference type="CDD" id="cd11482">
    <property type="entry name" value="SLC-NCS1sbd_NRT1-like"/>
    <property type="match status" value="1"/>
</dbReference>
<protein>
    <recommendedName>
        <fullName evidence="9">Uracil permease</fullName>
    </recommendedName>
</protein>
<reference evidence="7" key="1">
    <citation type="journal article" date="2020" name="BMC Genomics">
        <title>Correction to: Identification and distribution of gene clusters required for synthesis of sphingolipid metabolism inhibitors in diverse species of the filamentous fungus Fusarium.</title>
        <authorList>
            <person name="Kim H.S."/>
            <person name="Lohmar J.M."/>
            <person name="Busman M."/>
            <person name="Brown D.W."/>
            <person name="Naumann T.A."/>
            <person name="Divon H.H."/>
            <person name="Lysoe E."/>
            <person name="Uhlig S."/>
            <person name="Proctor R.H."/>
        </authorList>
    </citation>
    <scope>NUCLEOTIDE SEQUENCE</scope>
    <source>
        <strain evidence="7">NRRL 20472</strain>
    </source>
</reference>
<dbReference type="AlphaFoldDB" id="A0A8H4TJ32"/>
<dbReference type="OrthoDB" id="2018619at2759"/>
<dbReference type="PANTHER" id="PTHR30618:SF4">
    <property type="entry name" value="ALLANTOIN PERMEASE"/>
    <property type="match status" value="1"/>
</dbReference>
<evidence type="ECO:0000256" key="5">
    <source>
        <dbReference type="ARBA" id="ARBA00023136"/>
    </source>
</evidence>
<gene>
    <name evidence="7" type="ORF">FSARC_10949</name>
</gene>
<evidence type="ECO:0000256" key="3">
    <source>
        <dbReference type="ARBA" id="ARBA00022692"/>
    </source>
</evidence>
<dbReference type="InterPro" id="IPR001248">
    <property type="entry name" value="Pur-cyt_permease"/>
</dbReference>
<evidence type="ECO:0000256" key="6">
    <source>
        <dbReference type="SAM" id="Phobius"/>
    </source>
</evidence>
<accession>A0A8H4TJ32</accession>
<reference evidence="7" key="2">
    <citation type="submission" date="2020-05" db="EMBL/GenBank/DDBJ databases">
        <authorList>
            <person name="Kim H.-S."/>
            <person name="Proctor R.H."/>
            <person name="Brown D.W."/>
        </authorList>
    </citation>
    <scope>NUCLEOTIDE SEQUENCE</scope>
    <source>
        <strain evidence="7">NRRL 20472</strain>
    </source>
</reference>
<dbReference type="InterPro" id="IPR012681">
    <property type="entry name" value="NCS1"/>
</dbReference>
<dbReference type="InterPro" id="IPR045225">
    <property type="entry name" value="Uracil/uridine/allantoin_perm"/>
</dbReference>
<dbReference type="Proteomes" id="UP000622797">
    <property type="component" value="Unassembled WGS sequence"/>
</dbReference>
<feature type="transmembrane region" description="Helical" evidence="6">
    <location>
        <begin position="326"/>
        <end position="349"/>
    </location>
</feature>
<feature type="transmembrane region" description="Helical" evidence="6">
    <location>
        <begin position="194"/>
        <end position="216"/>
    </location>
</feature>
<evidence type="ECO:0000256" key="1">
    <source>
        <dbReference type="ARBA" id="ARBA00004141"/>
    </source>
</evidence>
<dbReference type="GO" id="GO:0005886">
    <property type="term" value="C:plasma membrane"/>
    <property type="evidence" value="ECO:0007669"/>
    <property type="project" value="TreeGrafter"/>
</dbReference>
<dbReference type="EMBL" id="JABEXW010000680">
    <property type="protein sequence ID" value="KAF4958724.1"/>
    <property type="molecule type" value="Genomic_DNA"/>
</dbReference>
<name>A0A8H4TJ32_9HYPO</name>
<sequence length="550" mass="60544">MVPKAVLTWARLPSADRDVSNVWINDDIRPLEPERRTWNTLTFISFWLVNQVAISNWQLGASLVATGLSVWQVVVATLLGKIIISLVAIFNGYTGAEWHIGFPVVSRYIWGPYGSFIAIAQRVILSLVWFSVQSWTGGLCISVILSALFPSFQRLNNVFPDSAHLDTKQFIGWILFNISMIPVLCIPPHKIKRVLFIFNIFASVTLISIMIWSLVAAKGGGPLLSKNTTPMSSHDLGWAITSGVTTVIGGIAVGLTNANDYTRFARKPGDQVFGQWFSIIFFGTIFPLFGCLAASATQKVWGEAVWNPPLICQQWLDNNYTSGSRAAAFFAGLGLVLCQIAINVVDNAYSAGMDLAGLVSSYINIRRGAFIALVLSIAMCPWELLASASVFISVLSSYSVFLGPIIGIQVCDSWLIRHRRIKLTDLYNPDASSIYYFYHGFNPRSFTAWALGFSTQLPGFAASVTPNQVVVSKAWHELFYLAFPLGFAISFVAHYVLNRIFPPPGIGLVDDLDYFGSFTDAEAIKLGIGLNVDINNKEDIIDGLPVEQKN</sequence>
<keyword evidence="3 6" id="KW-0812">Transmembrane</keyword>
<dbReference type="PANTHER" id="PTHR30618">
    <property type="entry name" value="NCS1 FAMILY PURINE/PYRIMIDINE TRANSPORTER"/>
    <property type="match status" value="1"/>
</dbReference>
<feature type="transmembrane region" description="Helical" evidence="6">
    <location>
        <begin position="236"/>
        <end position="255"/>
    </location>
</feature>
<evidence type="ECO:0000313" key="8">
    <source>
        <dbReference type="Proteomes" id="UP000622797"/>
    </source>
</evidence>
<comment type="similarity">
    <text evidence="2">Belongs to the purine-cytosine permease (2.A.39) family.</text>
</comment>